<accession>A0ABU4MJ57</accession>
<reference evidence="1 2" key="1">
    <citation type="journal article" date="2023" name="Microb. Genom.">
        <title>Mesoterricola silvestris gen. nov., sp. nov., Mesoterricola sediminis sp. nov., Geothrix oryzae sp. nov., Geothrix edaphica sp. nov., Geothrix rubra sp. nov., and Geothrix limicola sp. nov., six novel members of Acidobacteriota isolated from soils.</title>
        <authorList>
            <person name="Weisberg A.J."/>
            <person name="Pearce E."/>
            <person name="Kramer C.G."/>
            <person name="Chang J.H."/>
            <person name="Clarke C.R."/>
        </authorList>
    </citation>
    <scope>NUCLEOTIDE SEQUENCE [LARGE SCALE GENOMIC DNA]</scope>
    <source>
        <strain evidence="1 2">NE20-4-1</strain>
    </source>
</reference>
<dbReference type="Proteomes" id="UP001282474">
    <property type="component" value="Unassembled WGS sequence"/>
</dbReference>
<protein>
    <submittedName>
        <fullName evidence="1">Uncharacterized protein</fullName>
    </submittedName>
</protein>
<dbReference type="EMBL" id="JARAWJ010000005">
    <property type="protein sequence ID" value="MDX3037206.1"/>
    <property type="molecule type" value="Genomic_DNA"/>
</dbReference>
<proteinExistence type="predicted"/>
<evidence type="ECO:0000313" key="2">
    <source>
        <dbReference type="Proteomes" id="UP001282474"/>
    </source>
</evidence>
<gene>
    <name evidence="1" type="ORF">PV383_08495</name>
</gene>
<organism evidence="1 2">
    <name type="scientific">Streptomyces caniscabiei</name>
    <dbReference type="NCBI Taxonomy" id="2746961"/>
    <lineage>
        <taxon>Bacteria</taxon>
        <taxon>Bacillati</taxon>
        <taxon>Actinomycetota</taxon>
        <taxon>Actinomycetes</taxon>
        <taxon>Kitasatosporales</taxon>
        <taxon>Streptomycetaceae</taxon>
        <taxon>Streptomyces</taxon>
    </lineage>
</organism>
<sequence length="54" mass="5963">MTEQPEPPRLIAWCSWHNGLSDTARLVQIGTAGKLFACERCRIANDLAPLADQP</sequence>
<evidence type="ECO:0000313" key="1">
    <source>
        <dbReference type="EMBL" id="MDX3037206.1"/>
    </source>
</evidence>
<keyword evidence="2" id="KW-1185">Reference proteome</keyword>
<name>A0ABU4MJ57_9ACTN</name>
<comment type="caution">
    <text evidence="1">The sequence shown here is derived from an EMBL/GenBank/DDBJ whole genome shotgun (WGS) entry which is preliminary data.</text>
</comment>
<dbReference type="RefSeq" id="WP_193382988.1">
    <property type="nucleotide sequence ID" value="NZ_JABXWJ010000036.1"/>
</dbReference>